<proteinExistence type="predicted"/>
<comment type="caution">
    <text evidence="3">The sequence shown here is derived from an EMBL/GenBank/DDBJ whole genome shotgun (WGS) entry which is preliminary data.</text>
</comment>
<dbReference type="InterPro" id="IPR002656">
    <property type="entry name" value="Acyl_transf_3_dom"/>
</dbReference>
<feature type="transmembrane region" description="Helical" evidence="1">
    <location>
        <begin position="72"/>
        <end position="91"/>
    </location>
</feature>
<keyword evidence="3" id="KW-0808">Transferase</keyword>
<dbReference type="EMBL" id="QSTF01000028">
    <property type="protein sequence ID" value="RGM38494.1"/>
    <property type="molecule type" value="Genomic_DNA"/>
</dbReference>
<keyword evidence="1" id="KW-0472">Membrane</keyword>
<evidence type="ECO:0000313" key="4">
    <source>
        <dbReference type="Proteomes" id="UP000260780"/>
    </source>
</evidence>
<feature type="transmembrane region" description="Helical" evidence="1">
    <location>
        <begin position="125"/>
        <end position="142"/>
    </location>
</feature>
<feature type="transmembrane region" description="Helical" evidence="1">
    <location>
        <begin position="211"/>
        <end position="230"/>
    </location>
</feature>
<feature type="transmembrane region" description="Helical" evidence="1">
    <location>
        <begin position="276"/>
        <end position="295"/>
    </location>
</feature>
<dbReference type="Pfam" id="PF01757">
    <property type="entry name" value="Acyl_transf_3"/>
    <property type="match status" value="1"/>
</dbReference>
<keyword evidence="3" id="KW-0012">Acyltransferase</keyword>
<feature type="transmembrane region" description="Helical" evidence="1">
    <location>
        <begin position="97"/>
        <end position="118"/>
    </location>
</feature>
<evidence type="ECO:0000259" key="2">
    <source>
        <dbReference type="Pfam" id="PF01757"/>
    </source>
</evidence>
<feature type="transmembrane region" description="Helical" evidence="1">
    <location>
        <begin position="242"/>
        <end position="264"/>
    </location>
</feature>
<accession>A0A3E4W8L1</accession>
<feature type="transmembrane region" description="Helical" evidence="1">
    <location>
        <begin position="157"/>
        <end position="176"/>
    </location>
</feature>
<organism evidence="3 4">
    <name type="scientific">Phocaeicola plebeius</name>
    <dbReference type="NCBI Taxonomy" id="310297"/>
    <lineage>
        <taxon>Bacteria</taxon>
        <taxon>Pseudomonadati</taxon>
        <taxon>Bacteroidota</taxon>
        <taxon>Bacteroidia</taxon>
        <taxon>Bacteroidales</taxon>
        <taxon>Bacteroidaceae</taxon>
        <taxon>Phocaeicola</taxon>
    </lineage>
</organism>
<feature type="transmembrane region" description="Helical" evidence="1">
    <location>
        <begin position="31"/>
        <end position="56"/>
    </location>
</feature>
<feature type="transmembrane region" description="Helical" evidence="1">
    <location>
        <begin position="188"/>
        <end position="205"/>
    </location>
</feature>
<gene>
    <name evidence="3" type="ORF">DXC17_10675</name>
</gene>
<dbReference type="GO" id="GO:0016747">
    <property type="term" value="F:acyltransferase activity, transferring groups other than amino-acyl groups"/>
    <property type="evidence" value="ECO:0007669"/>
    <property type="project" value="InterPro"/>
</dbReference>
<protein>
    <submittedName>
        <fullName evidence="3">Acyltransferase</fullName>
    </submittedName>
</protein>
<reference evidence="3 4" key="1">
    <citation type="submission" date="2018-08" db="EMBL/GenBank/DDBJ databases">
        <title>A genome reference for cultivated species of the human gut microbiota.</title>
        <authorList>
            <person name="Zou Y."/>
            <person name="Xue W."/>
            <person name="Luo G."/>
        </authorList>
    </citation>
    <scope>NUCLEOTIDE SEQUENCE [LARGE SCALE GENOMIC DNA]</scope>
    <source>
        <strain evidence="3 4">OM08-14</strain>
    </source>
</reference>
<keyword evidence="1" id="KW-1133">Transmembrane helix</keyword>
<evidence type="ECO:0000256" key="1">
    <source>
        <dbReference type="SAM" id="Phobius"/>
    </source>
</evidence>
<dbReference type="Proteomes" id="UP000260780">
    <property type="component" value="Unassembled WGS sequence"/>
</dbReference>
<sequence length="320" mass="37531">MKERNIGIDILKFFAALLITNSHMELLYGKYSVLATGGAIGDVLFFFCSGFTLFLGRMGRFDNWYKRRINRIYPTVFAWAILGAFLLKQNYSMDYTIIHGGGWFVTCIMIYYVILYFIQRFMLSHLKWVFGVVILICIAWYYTMERPANYNMYGATYFKWGHYFLFMLLGAMMGITKRQWHFNLKTDLVKLIGSILVYYAILFAGKKYVLFSELQIISLIPLLFITYYFYKVCSSDSLKRWYTTKYLGGIIKFVGGLCLEIYLVQSALFTDKMNNLFPLNIPIMLLIIIFAAYILRCGSRTFSQTFKDGEYDWKAVFKLI</sequence>
<dbReference type="AlphaFoldDB" id="A0A3E4W8L1"/>
<evidence type="ECO:0000313" key="3">
    <source>
        <dbReference type="EMBL" id="RGM38494.1"/>
    </source>
</evidence>
<keyword evidence="1" id="KW-0812">Transmembrane</keyword>
<name>A0A3E4W8L1_9BACT</name>
<feature type="domain" description="Acyltransferase 3" evidence="2">
    <location>
        <begin position="6"/>
        <end position="295"/>
    </location>
</feature>
<dbReference type="RefSeq" id="WP_117748087.1">
    <property type="nucleotide sequence ID" value="NZ_QSTF01000028.1"/>
</dbReference>